<dbReference type="EMBL" id="KL596620">
    <property type="protein sequence ID" value="KER34037.1"/>
    <property type="molecule type" value="Genomic_DNA"/>
</dbReference>
<evidence type="ECO:0000313" key="2">
    <source>
        <dbReference type="Proteomes" id="UP000054324"/>
    </source>
</evidence>
<dbReference type="RefSeq" id="XP_009162194.1">
    <property type="nucleotide sequence ID" value="XM_009163930.1"/>
</dbReference>
<name>A0A075A6N8_OPIVI</name>
<dbReference type="Proteomes" id="UP000054324">
    <property type="component" value="Unassembled WGS sequence"/>
</dbReference>
<organism evidence="1 2">
    <name type="scientific">Opisthorchis viverrini</name>
    <name type="common">Southeast Asian liver fluke</name>
    <dbReference type="NCBI Taxonomy" id="6198"/>
    <lineage>
        <taxon>Eukaryota</taxon>
        <taxon>Metazoa</taxon>
        <taxon>Spiralia</taxon>
        <taxon>Lophotrochozoa</taxon>
        <taxon>Platyhelminthes</taxon>
        <taxon>Trematoda</taxon>
        <taxon>Digenea</taxon>
        <taxon>Opisthorchiida</taxon>
        <taxon>Opisthorchiata</taxon>
        <taxon>Opisthorchiidae</taxon>
        <taxon>Opisthorchis</taxon>
    </lineage>
</organism>
<sequence>MVNQRVWCIICRHVGSRVTVYMLITTELQGNPSPEIHCLRLVESTCFDVFRVIVWNGKKAETRCCLLFLRHHFIDWSTNFSVHQPIIISYQVICFPESAKGVIEPRLSKVTVIDLWLLSRKLRAIRSTGSFARRSPQVSINLMFYLNANWTVFEKYTHLQIKRVFTGDSTEPLVYDILQLNMLHTGRLIFHCLEISQTRDSAGFQVLEKYTNLQINLLFTRDSTESLVYDILQMNVLHTGRLMFQLARYSRYRSIFS</sequence>
<evidence type="ECO:0000313" key="1">
    <source>
        <dbReference type="EMBL" id="KER34037.1"/>
    </source>
</evidence>
<dbReference type="OrthoDB" id="9988752at2759"/>
<accession>A0A075A6N8</accession>
<dbReference type="CTD" id="20314410"/>
<dbReference type="AlphaFoldDB" id="A0A075A6N8"/>
<dbReference type="GeneID" id="20314410"/>
<proteinExistence type="predicted"/>
<protein>
    <submittedName>
        <fullName evidence="1">Uncharacterized protein</fullName>
    </submittedName>
</protein>
<keyword evidence="2" id="KW-1185">Reference proteome</keyword>
<reference evidence="1 2" key="1">
    <citation type="submission" date="2013-11" db="EMBL/GenBank/DDBJ databases">
        <title>Opisthorchis viverrini - life in the bile duct.</title>
        <authorList>
            <person name="Young N.D."/>
            <person name="Nagarajan N."/>
            <person name="Lin S.J."/>
            <person name="Korhonen P.K."/>
            <person name="Jex A.R."/>
            <person name="Hall R.S."/>
            <person name="Safavi-Hemami H."/>
            <person name="Kaewkong W."/>
            <person name="Bertrand D."/>
            <person name="Gao S."/>
            <person name="Seet Q."/>
            <person name="Wongkham S."/>
            <person name="Teh B.T."/>
            <person name="Wongkham C."/>
            <person name="Intapan P.M."/>
            <person name="Maleewong W."/>
            <person name="Yang X."/>
            <person name="Hu M."/>
            <person name="Wang Z."/>
            <person name="Hofmann A."/>
            <person name="Sternberg P.W."/>
            <person name="Tan P."/>
            <person name="Wang J."/>
            <person name="Gasser R.B."/>
        </authorList>
    </citation>
    <scope>NUCLEOTIDE SEQUENCE [LARGE SCALE GENOMIC DNA]</scope>
</reference>
<dbReference type="KEGG" id="ovi:T265_00222"/>
<gene>
    <name evidence="1" type="ORF">T265_00222</name>
</gene>